<dbReference type="PANTHER" id="PTHR43328">
    <property type="entry name" value="ACETYLTRANSFERASE-RELATED"/>
    <property type="match status" value="1"/>
</dbReference>
<gene>
    <name evidence="2" type="ORF">HF849_00745</name>
</gene>
<dbReference type="InterPro" id="IPR000182">
    <property type="entry name" value="GNAT_dom"/>
</dbReference>
<dbReference type="PANTHER" id="PTHR43328:SF1">
    <property type="entry name" value="N-ACETYLTRANSFERASE DOMAIN-CONTAINING PROTEIN"/>
    <property type="match status" value="1"/>
</dbReference>
<name>A0A7X9SKK7_CLOBE</name>
<evidence type="ECO:0000313" key="2">
    <source>
        <dbReference type="EMBL" id="NMF03283.1"/>
    </source>
</evidence>
<evidence type="ECO:0000259" key="1">
    <source>
        <dbReference type="PROSITE" id="PS51186"/>
    </source>
</evidence>
<dbReference type="AlphaFoldDB" id="A0A7X9SKK7"/>
<accession>A0A7X9SKK7</accession>
<dbReference type="CDD" id="cd04301">
    <property type="entry name" value="NAT_SF"/>
    <property type="match status" value="1"/>
</dbReference>
<organism evidence="2 3">
    <name type="scientific">Clostridium beijerinckii</name>
    <name type="common">Clostridium MP</name>
    <dbReference type="NCBI Taxonomy" id="1520"/>
    <lineage>
        <taxon>Bacteria</taxon>
        <taxon>Bacillati</taxon>
        <taxon>Bacillota</taxon>
        <taxon>Clostridia</taxon>
        <taxon>Eubacteriales</taxon>
        <taxon>Clostridiaceae</taxon>
        <taxon>Clostridium</taxon>
    </lineage>
</organism>
<dbReference type="GO" id="GO:0016747">
    <property type="term" value="F:acyltransferase activity, transferring groups other than amino-acyl groups"/>
    <property type="evidence" value="ECO:0007669"/>
    <property type="project" value="InterPro"/>
</dbReference>
<protein>
    <submittedName>
        <fullName evidence="2">GNAT family N-acetyltransferase</fullName>
    </submittedName>
</protein>
<reference evidence="2 3" key="1">
    <citation type="submission" date="2020-04" db="EMBL/GenBank/DDBJ databases">
        <authorList>
            <person name="Hitch T.C.A."/>
            <person name="Wylensek D."/>
            <person name="Clavel T."/>
        </authorList>
    </citation>
    <scope>NUCLEOTIDE SEQUENCE [LARGE SCALE GENOMIC DNA]</scope>
    <source>
        <strain evidence="2 3">WB01_NA02</strain>
    </source>
</reference>
<proteinExistence type="predicted"/>
<dbReference type="PROSITE" id="PS51186">
    <property type="entry name" value="GNAT"/>
    <property type="match status" value="1"/>
</dbReference>
<sequence length="160" mass="18952">MMVDGECDILEIALDRASKEDYDLLFNWVNDEEVRKNSFNPEKILYSNHIKWFNNMINSDKCIIFILKLKNTPVGQVRIAIERNFAIISYSLDKSYRGKGLTTTMLSLLEKEVKNNRININKLIAFVKLENIASQKVFEKLKYNKKFHNEFLEYEKYLNN</sequence>
<dbReference type="Proteomes" id="UP000587880">
    <property type="component" value="Unassembled WGS sequence"/>
</dbReference>
<dbReference type="RefSeq" id="WP_168980792.1">
    <property type="nucleotide sequence ID" value="NZ_JABAGD010000001.1"/>
</dbReference>
<keyword evidence="2" id="KW-0808">Transferase</keyword>
<dbReference type="Gene3D" id="3.40.630.30">
    <property type="match status" value="1"/>
</dbReference>
<dbReference type="SUPFAM" id="SSF55729">
    <property type="entry name" value="Acyl-CoA N-acyltransferases (Nat)"/>
    <property type="match status" value="1"/>
</dbReference>
<feature type="domain" description="N-acetyltransferase" evidence="1">
    <location>
        <begin position="12"/>
        <end position="159"/>
    </location>
</feature>
<dbReference type="EMBL" id="JABAGD010000001">
    <property type="protein sequence ID" value="NMF03283.1"/>
    <property type="molecule type" value="Genomic_DNA"/>
</dbReference>
<dbReference type="Pfam" id="PF13302">
    <property type="entry name" value="Acetyltransf_3"/>
    <property type="match status" value="1"/>
</dbReference>
<evidence type="ECO:0000313" key="3">
    <source>
        <dbReference type="Proteomes" id="UP000587880"/>
    </source>
</evidence>
<dbReference type="InterPro" id="IPR016181">
    <property type="entry name" value="Acyl_CoA_acyltransferase"/>
</dbReference>
<comment type="caution">
    <text evidence="2">The sequence shown here is derived from an EMBL/GenBank/DDBJ whole genome shotgun (WGS) entry which is preliminary data.</text>
</comment>